<keyword evidence="2" id="KW-1185">Reference proteome</keyword>
<accession>A0A1I1S9N3</accession>
<dbReference type="AlphaFoldDB" id="A0A1I1S9N3"/>
<gene>
    <name evidence="1" type="ORF">SAMN05216372_101811</name>
</gene>
<dbReference type="Proteomes" id="UP000243950">
    <property type="component" value="Unassembled WGS sequence"/>
</dbReference>
<protein>
    <submittedName>
        <fullName evidence="1">Uncharacterized protein</fullName>
    </submittedName>
</protein>
<dbReference type="EMBL" id="FOMO01000001">
    <property type="protein sequence ID" value="SFD43156.1"/>
    <property type="molecule type" value="Genomic_DNA"/>
</dbReference>
<reference evidence="2" key="1">
    <citation type="submission" date="2016-10" db="EMBL/GenBank/DDBJ databases">
        <authorList>
            <person name="Varghese N."/>
            <person name="Submissions S."/>
        </authorList>
    </citation>
    <scope>NUCLEOTIDE SEQUENCE [LARGE SCALE GENOMIC DNA]</scope>
    <source>
        <strain evidence="2">JCM 2783</strain>
    </source>
</reference>
<evidence type="ECO:0000313" key="2">
    <source>
        <dbReference type="Proteomes" id="UP000243950"/>
    </source>
</evidence>
<evidence type="ECO:0000313" key="1">
    <source>
        <dbReference type="EMBL" id="SFD43156.1"/>
    </source>
</evidence>
<name>A0A1I1S9N3_PSEOC</name>
<sequence length="108" mass="12188">MRAEMNEWLDILYRYCGEVLSGDSASIAQLRAAGFDCSAGQWSFFLPALHVWLANLTPTQAPLDYPAFLKQLYASDFNERLARQGAQIVIADNRGQVSESLYRLQRLS</sequence>
<proteinExistence type="predicted"/>
<organism evidence="1 2">
    <name type="scientific">Pseudomonas straminea</name>
    <dbReference type="NCBI Taxonomy" id="47882"/>
    <lineage>
        <taxon>Bacteria</taxon>
        <taxon>Pseudomonadati</taxon>
        <taxon>Pseudomonadota</taxon>
        <taxon>Gammaproteobacteria</taxon>
        <taxon>Pseudomonadales</taxon>
        <taxon>Pseudomonadaceae</taxon>
        <taxon>Phytopseudomonas</taxon>
    </lineage>
</organism>